<proteinExistence type="predicted"/>
<organism evidence="2 3">
    <name type="scientific">Liparis tanakae</name>
    <name type="common">Tanaka's snailfish</name>
    <dbReference type="NCBI Taxonomy" id="230148"/>
    <lineage>
        <taxon>Eukaryota</taxon>
        <taxon>Metazoa</taxon>
        <taxon>Chordata</taxon>
        <taxon>Craniata</taxon>
        <taxon>Vertebrata</taxon>
        <taxon>Euteleostomi</taxon>
        <taxon>Actinopterygii</taxon>
        <taxon>Neopterygii</taxon>
        <taxon>Teleostei</taxon>
        <taxon>Neoteleostei</taxon>
        <taxon>Acanthomorphata</taxon>
        <taxon>Eupercaria</taxon>
        <taxon>Perciformes</taxon>
        <taxon>Cottioidei</taxon>
        <taxon>Cottales</taxon>
        <taxon>Liparidae</taxon>
        <taxon>Liparis</taxon>
    </lineage>
</organism>
<evidence type="ECO:0000313" key="3">
    <source>
        <dbReference type="Proteomes" id="UP000314294"/>
    </source>
</evidence>
<dbReference type="Proteomes" id="UP000314294">
    <property type="component" value="Unassembled WGS sequence"/>
</dbReference>
<feature type="region of interest" description="Disordered" evidence="1">
    <location>
        <begin position="1"/>
        <end position="44"/>
    </location>
</feature>
<dbReference type="AlphaFoldDB" id="A0A4Z2G346"/>
<reference evidence="2 3" key="1">
    <citation type="submission" date="2019-03" db="EMBL/GenBank/DDBJ databases">
        <title>First draft genome of Liparis tanakae, snailfish: a comprehensive survey of snailfish specific genes.</title>
        <authorList>
            <person name="Kim W."/>
            <person name="Song I."/>
            <person name="Jeong J.-H."/>
            <person name="Kim D."/>
            <person name="Kim S."/>
            <person name="Ryu S."/>
            <person name="Song J.Y."/>
            <person name="Lee S.K."/>
        </authorList>
    </citation>
    <scope>NUCLEOTIDE SEQUENCE [LARGE SCALE GENOMIC DNA]</scope>
    <source>
        <tissue evidence="2">Muscle</tissue>
    </source>
</reference>
<name>A0A4Z2G346_9TELE</name>
<sequence>MRKQKETIGPMREVKQDKCPPGLKRARPRHLHLQPPPSSIFNFRPRRCKLGRPGRVNAASVPGPEATRGELMVSSTLHDAVRRCDARLWSRDEG</sequence>
<gene>
    <name evidence="2" type="ORF">EYF80_041882</name>
</gene>
<keyword evidence="3" id="KW-1185">Reference proteome</keyword>
<protein>
    <submittedName>
        <fullName evidence="2">Uncharacterized protein</fullName>
    </submittedName>
</protein>
<evidence type="ECO:0000313" key="2">
    <source>
        <dbReference type="EMBL" id="TNN47939.1"/>
    </source>
</evidence>
<feature type="compositionally biased region" description="Basic and acidic residues" evidence="1">
    <location>
        <begin position="1"/>
        <end position="18"/>
    </location>
</feature>
<comment type="caution">
    <text evidence="2">The sequence shown here is derived from an EMBL/GenBank/DDBJ whole genome shotgun (WGS) entry which is preliminary data.</text>
</comment>
<evidence type="ECO:0000256" key="1">
    <source>
        <dbReference type="SAM" id="MobiDB-lite"/>
    </source>
</evidence>
<accession>A0A4Z2G346</accession>
<dbReference type="EMBL" id="SRLO01000719">
    <property type="protein sequence ID" value="TNN47939.1"/>
    <property type="molecule type" value="Genomic_DNA"/>
</dbReference>